<reference evidence="12" key="1">
    <citation type="submission" date="2020-05" db="EMBL/GenBank/DDBJ databases">
        <title>Phylogenomic resolution of chytrid fungi.</title>
        <authorList>
            <person name="Stajich J.E."/>
            <person name="Amses K."/>
            <person name="Simmons R."/>
            <person name="Seto K."/>
            <person name="Myers J."/>
            <person name="Bonds A."/>
            <person name="Quandt C.A."/>
            <person name="Barry K."/>
            <person name="Liu P."/>
            <person name="Grigoriev I."/>
            <person name="Longcore J.E."/>
            <person name="James T.Y."/>
        </authorList>
    </citation>
    <scope>NUCLEOTIDE SEQUENCE</scope>
    <source>
        <strain evidence="12">JEL0513</strain>
    </source>
</reference>
<dbReference type="PROSITE" id="PS50893">
    <property type="entry name" value="ABC_TRANSPORTER_2"/>
    <property type="match status" value="1"/>
</dbReference>
<dbReference type="Proteomes" id="UP001211907">
    <property type="component" value="Unassembled WGS sequence"/>
</dbReference>
<evidence type="ECO:0000256" key="8">
    <source>
        <dbReference type="ARBA" id="ARBA00023136"/>
    </source>
</evidence>
<keyword evidence="3 9" id="KW-0812">Transmembrane</keyword>
<feature type="transmembrane region" description="Helical" evidence="9">
    <location>
        <begin position="20"/>
        <end position="48"/>
    </location>
</feature>
<accession>A0AAD5T2A8</accession>
<dbReference type="PANTHER" id="PTHR24223:SF353">
    <property type="entry name" value="ABC TRANSPORTER ATP-BINDING PROTEIN_PERMEASE VMR1-RELATED"/>
    <property type="match status" value="1"/>
</dbReference>
<dbReference type="InterPro" id="IPR027417">
    <property type="entry name" value="P-loop_NTPase"/>
</dbReference>
<evidence type="ECO:0000256" key="6">
    <source>
        <dbReference type="ARBA" id="ARBA00022840"/>
    </source>
</evidence>
<dbReference type="InterPro" id="IPR050173">
    <property type="entry name" value="ABC_transporter_C-like"/>
</dbReference>
<dbReference type="Pfam" id="PF00664">
    <property type="entry name" value="ABC_membrane"/>
    <property type="match status" value="1"/>
</dbReference>
<dbReference type="PROSITE" id="PS50929">
    <property type="entry name" value="ABC_TM1F"/>
    <property type="match status" value="1"/>
</dbReference>
<feature type="transmembrane region" description="Helical" evidence="9">
    <location>
        <begin position="421"/>
        <end position="440"/>
    </location>
</feature>
<comment type="subcellular location">
    <subcellularLocation>
        <location evidence="1">Membrane</location>
    </subcellularLocation>
</comment>
<dbReference type="GO" id="GO:0005524">
    <property type="term" value="F:ATP binding"/>
    <property type="evidence" value="ECO:0007669"/>
    <property type="project" value="UniProtKB-KW"/>
</dbReference>
<feature type="domain" description="ABC transporter" evidence="10">
    <location>
        <begin position="617"/>
        <end position="855"/>
    </location>
</feature>
<dbReference type="SUPFAM" id="SSF90123">
    <property type="entry name" value="ABC transporter transmembrane region"/>
    <property type="match status" value="1"/>
</dbReference>
<feature type="transmembrane region" description="Helical" evidence="9">
    <location>
        <begin position="144"/>
        <end position="166"/>
    </location>
</feature>
<dbReference type="Gene3D" id="1.20.1560.10">
    <property type="entry name" value="ABC transporter type 1, transmembrane domain"/>
    <property type="match status" value="1"/>
</dbReference>
<evidence type="ECO:0000256" key="9">
    <source>
        <dbReference type="SAM" id="Phobius"/>
    </source>
</evidence>
<feature type="transmembrane region" description="Helical" evidence="9">
    <location>
        <begin position="178"/>
        <end position="200"/>
    </location>
</feature>
<dbReference type="CDD" id="cd03250">
    <property type="entry name" value="ABCC_MRP_domain1"/>
    <property type="match status" value="1"/>
</dbReference>
<evidence type="ECO:0000256" key="7">
    <source>
        <dbReference type="ARBA" id="ARBA00022989"/>
    </source>
</evidence>
<keyword evidence="7 9" id="KW-1133">Transmembrane helix</keyword>
<evidence type="ECO:0000256" key="5">
    <source>
        <dbReference type="ARBA" id="ARBA00022741"/>
    </source>
</evidence>
<dbReference type="InterPro" id="IPR003439">
    <property type="entry name" value="ABC_transporter-like_ATP-bd"/>
</dbReference>
<evidence type="ECO:0000313" key="13">
    <source>
        <dbReference type="Proteomes" id="UP001211907"/>
    </source>
</evidence>
<dbReference type="SUPFAM" id="SSF52540">
    <property type="entry name" value="P-loop containing nucleoside triphosphate hydrolases"/>
    <property type="match status" value="1"/>
</dbReference>
<dbReference type="Pfam" id="PF00005">
    <property type="entry name" value="ABC_tran"/>
    <property type="match status" value="1"/>
</dbReference>
<proteinExistence type="predicted"/>
<keyword evidence="4" id="KW-0677">Repeat</keyword>
<dbReference type="PANTHER" id="PTHR24223">
    <property type="entry name" value="ATP-BINDING CASSETTE SUB-FAMILY C"/>
    <property type="match status" value="1"/>
</dbReference>
<dbReference type="InterPro" id="IPR017871">
    <property type="entry name" value="ABC_transporter-like_CS"/>
</dbReference>
<dbReference type="GO" id="GO:0016887">
    <property type="term" value="F:ATP hydrolysis activity"/>
    <property type="evidence" value="ECO:0007669"/>
    <property type="project" value="InterPro"/>
</dbReference>
<evidence type="ECO:0000256" key="2">
    <source>
        <dbReference type="ARBA" id="ARBA00022448"/>
    </source>
</evidence>
<evidence type="ECO:0000259" key="11">
    <source>
        <dbReference type="PROSITE" id="PS50929"/>
    </source>
</evidence>
<keyword evidence="2" id="KW-0813">Transport</keyword>
<dbReference type="GO" id="GO:0016020">
    <property type="term" value="C:membrane"/>
    <property type="evidence" value="ECO:0007669"/>
    <property type="project" value="UniProtKB-SubCell"/>
</dbReference>
<sequence>MDDTVPITIPLPPQVELHELYQVLFPAVSFVAFFSLFISTIFQIYYFAKWQKTSVSGRKSQSSRTTTRTIASSRVLNDEEATNEETPLLFQTSAITRYSSGTEIDPDLDLFLNTPSGTVFLIRWIPDQFLAWMISVLSAIVQDLAGPSSLLSTSVFAFVLVFVVFFDDYTTGNESLKYWLKIIDFFQIVSSGCLLVVNILRRSAETRKKLEILEKEKLESKTTLEIHSNFFSYLTFSWITPLVHVASKNTLRASDVWKLPSCDLTGNILSRYYEVKNGKKVKTVTVLRLGEKGRNMYWALGKSIFNFINLILKAFDSMPSNPSPTVLLLPLTYSLCYFLGAFITALLHGQQFFIGRRGSSHARSILISEIYAKSLRRVVANNQTQIEISDESSTENENASTGKIISLLSVDVEKIREYLSYVYNIFLYFPVSLAVSIFSLASIMGVIPTICGISVMIFMGPMSYKAGTWLKQSQERLSKATDKRINGTNEILNGMRVLKYLSWEKNIATSIGLLREIELNELFYLSIYQLLFSLISLSSAHVVLSKSGTLEPATAFTGLYLVQQFMDILSRLPNDFMFLFQAKVAMERIVKFLNEPEVEGYTSSDETAPVTSDEPQISFVEASFAYHTTTDILLPQTNTVLHNLTINFKIKGLNVICGCTGSGKTSLCLALLGELKCISGKIHTITDKSQEPQKIAYAAQLPWLLNATIRENILIGSVYNADRYNRVLFASALTKDLSQLEFGDATEIGEKGVTVSGGQKARISLARALYSDASLVVLDDPLSAVDAPTARHLLVHAINGPLLKNKTVVLVTHAVSLVLPTADFVVFLEGGEVLAMGTPMEIAMHPKVHDVNETTFGEKDTPRCKNQKIVPSSFNTSQKPLNISAENQLVQNEKIASGTVSFGVYIAYFKAAGGLIFIILLLASFLLTIVAQFGNDLWLKKWSEAGQHKNIRSNLTYFNEKINIESTFSLTPTPWTNSIVRAIVDIKALKTNPSSFNQQNADLGATYYIKIC</sequence>
<dbReference type="InterPro" id="IPR011527">
    <property type="entry name" value="ABC1_TM_dom"/>
</dbReference>
<dbReference type="InterPro" id="IPR003593">
    <property type="entry name" value="AAA+_ATPase"/>
</dbReference>
<organism evidence="12 13">
    <name type="scientific">Physocladia obscura</name>
    <dbReference type="NCBI Taxonomy" id="109957"/>
    <lineage>
        <taxon>Eukaryota</taxon>
        <taxon>Fungi</taxon>
        <taxon>Fungi incertae sedis</taxon>
        <taxon>Chytridiomycota</taxon>
        <taxon>Chytridiomycota incertae sedis</taxon>
        <taxon>Chytridiomycetes</taxon>
        <taxon>Chytridiales</taxon>
        <taxon>Chytriomycetaceae</taxon>
        <taxon>Physocladia</taxon>
    </lineage>
</organism>
<keyword evidence="5" id="KW-0547">Nucleotide-binding</keyword>
<evidence type="ECO:0000256" key="4">
    <source>
        <dbReference type="ARBA" id="ARBA00022737"/>
    </source>
</evidence>
<evidence type="ECO:0000259" key="10">
    <source>
        <dbReference type="PROSITE" id="PS50893"/>
    </source>
</evidence>
<feature type="transmembrane region" description="Helical" evidence="9">
    <location>
        <begin position="905"/>
        <end position="931"/>
    </location>
</feature>
<dbReference type="AlphaFoldDB" id="A0AAD5T2A8"/>
<evidence type="ECO:0008006" key="14">
    <source>
        <dbReference type="Google" id="ProtNLM"/>
    </source>
</evidence>
<dbReference type="SMART" id="SM00382">
    <property type="entry name" value="AAA"/>
    <property type="match status" value="1"/>
</dbReference>
<dbReference type="Gene3D" id="3.40.50.300">
    <property type="entry name" value="P-loop containing nucleotide triphosphate hydrolases"/>
    <property type="match status" value="1"/>
</dbReference>
<protein>
    <recommendedName>
        <fullName evidence="14">ATP-binding cassette transporter</fullName>
    </recommendedName>
</protein>
<dbReference type="EMBL" id="JADGJH010000688">
    <property type="protein sequence ID" value="KAJ3124191.1"/>
    <property type="molecule type" value="Genomic_DNA"/>
</dbReference>
<dbReference type="CDD" id="cd18596">
    <property type="entry name" value="ABC_6TM_VMR1_D1_like"/>
    <property type="match status" value="1"/>
</dbReference>
<feature type="transmembrane region" description="Helical" evidence="9">
    <location>
        <begin position="327"/>
        <end position="347"/>
    </location>
</feature>
<keyword evidence="13" id="KW-1185">Reference proteome</keyword>
<comment type="caution">
    <text evidence="12">The sequence shown here is derived from an EMBL/GenBank/DDBJ whole genome shotgun (WGS) entry which is preliminary data.</text>
</comment>
<feature type="domain" description="ABC transmembrane type-1" evidence="11">
    <location>
        <begin position="306"/>
        <end position="581"/>
    </location>
</feature>
<evidence type="ECO:0000256" key="3">
    <source>
        <dbReference type="ARBA" id="ARBA00022692"/>
    </source>
</evidence>
<keyword evidence="8 9" id="KW-0472">Membrane</keyword>
<keyword evidence="6" id="KW-0067">ATP-binding</keyword>
<gene>
    <name evidence="12" type="ORF">HK100_011319</name>
</gene>
<dbReference type="InterPro" id="IPR036640">
    <property type="entry name" value="ABC1_TM_sf"/>
</dbReference>
<name>A0AAD5T2A8_9FUNG</name>
<evidence type="ECO:0000313" key="12">
    <source>
        <dbReference type="EMBL" id="KAJ3124191.1"/>
    </source>
</evidence>
<evidence type="ECO:0000256" key="1">
    <source>
        <dbReference type="ARBA" id="ARBA00004370"/>
    </source>
</evidence>
<dbReference type="GO" id="GO:0140359">
    <property type="term" value="F:ABC-type transporter activity"/>
    <property type="evidence" value="ECO:0007669"/>
    <property type="project" value="InterPro"/>
</dbReference>
<dbReference type="PROSITE" id="PS00211">
    <property type="entry name" value="ABC_TRANSPORTER_1"/>
    <property type="match status" value="1"/>
</dbReference>
<feature type="transmembrane region" description="Helical" evidence="9">
    <location>
        <begin position="297"/>
        <end position="315"/>
    </location>
</feature>